<dbReference type="PANTHER" id="PTHR10292">
    <property type="entry name" value="CLATHRIN HEAVY CHAIN RELATED"/>
    <property type="match status" value="1"/>
</dbReference>
<keyword evidence="2" id="KW-1185">Reference proteome</keyword>
<dbReference type="SUPFAM" id="SSF50989">
    <property type="entry name" value="Clathrin heavy-chain terminal domain"/>
    <property type="match status" value="1"/>
</dbReference>
<dbReference type="GO" id="GO:0006898">
    <property type="term" value="P:receptor-mediated endocytosis"/>
    <property type="evidence" value="ECO:0007669"/>
    <property type="project" value="TreeGrafter"/>
</dbReference>
<evidence type="ECO:0000313" key="2">
    <source>
        <dbReference type="Proteomes" id="UP001157418"/>
    </source>
</evidence>
<dbReference type="GO" id="GO:0071439">
    <property type="term" value="C:clathrin complex"/>
    <property type="evidence" value="ECO:0007669"/>
    <property type="project" value="TreeGrafter"/>
</dbReference>
<reference evidence="1 2" key="1">
    <citation type="submission" date="2022-01" db="EMBL/GenBank/DDBJ databases">
        <authorList>
            <person name="Xiong W."/>
            <person name="Schranz E."/>
        </authorList>
    </citation>
    <scope>NUCLEOTIDE SEQUENCE [LARGE SCALE GENOMIC DNA]</scope>
</reference>
<dbReference type="PANTHER" id="PTHR10292:SF34">
    <property type="entry name" value="CLATHRIN HEAVY CHAIN 1-RELATED"/>
    <property type="match status" value="1"/>
</dbReference>
<dbReference type="GO" id="GO:0009507">
    <property type="term" value="C:chloroplast"/>
    <property type="evidence" value="ECO:0007669"/>
    <property type="project" value="TreeGrafter"/>
</dbReference>
<dbReference type="GO" id="GO:0032051">
    <property type="term" value="F:clathrin light chain binding"/>
    <property type="evidence" value="ECO:0007669"/>
    <property type="project" value="TreeGrafter"/>
</dbReference>
<evidence type="ECO:0000313" key="1">
    <source>
        <dbReference type="EMBL" id="CAH1453734.1"/>
    </source>
</evidence>
<organism evidence="1 2">
    <name type="scientific">Lactuca virosa</name>
    <dbReference type="NCBI Taxonomy" id="75947"/>
    <lineage>
        <taxon>Eukaryota</taxon>
        <taxon>Viridiplantae</taxon>
        <taxon>Streptophyta</taxon>
        <taxon>Embryophyta</taxon>
        <taxon>Tracheophyta</taxon>
        <taxon>Spermatophyta</taxon>
        <taxon>Magnoliopsida</taxon>
        <taxon>eudicotyledons</taxon>
        <taxon>Gunneridae</taxon>
        <taxon>Pentapetalae</taxon>
        <taxon>asterids</taxon>
        <taxon>campanulids</taxon>
        <taxon>Asterales</taxon>
        <taxon>Asteraceae</taxon>
        <taxon>Cichorioideae</taxon>
        <taxon>Cichorieae</taxon>
        <taxon>Lactucinae</taxon>
        <taxon>Lactuca</taxon>
    </lineage>
</organism>
<protein>
    <submittedName>
        <fullName evidence="1">Uncharacterized protein</fullName>
    </submittedName>
</protein>
<dbReference type="Proteomes" id="UP001157418">
    <property type="component" value="Unassembled WGS sequence"/>
</dbReference>
<accession>A0AAU9PU42</accession>
<sequence>MVDWNFPCSPEILQLVKGNMQLFSIDQQRSQALEAHVESCVSFKVTGNDNPSILITFATKSSNAGQVTSSFMKPLIQENLFFPPDFQDDFPVTMQIILLPVYHG</sequence>
<dbReference type="GO" id="GO:0009506">
    <property type="term" value="C:plasmodesma"/>
    <property type="evidence" value="ECO:0007669"/>
    <property type="project" value="TreeGrafter"/>
</dbReference>
<comment type="caution">
    <text evidence="1">The sequence shown here is derived from an EMBL/GenBank/DDBJ whole genome shotgun (WGS) entry which is preliminary data.</text>
</comment>
<dbReference type="AlphaFoldDB" id="A0AAU9PU42"/>
<gene>
    <name evidence="1" type="ORF">LVIROSA_LOCUS38960</name>
</gene>
<proteinExistence type="predicted"/>
<name>A0AAU9PU42_9ASTR</name>
<dbReference type="Gene3D" id="2.130.10.110">
    <property type="entry name" value="Clathrin heavy-chain terminal domain"/>
    <property type="match status" value="1"/>
</dbReference>
<dbReference type="EMBL" id="CAKMRJ010005745">
    <property type="protein sequence ID" value="CAH1453734.1"/>
    <property type="molecule type" value="Genomic_DNA"/>
</dbReference>
<dbReference type="GO" id="GO:0006886">
    <property type="term" value="P:intracellular protein transport"/>
    <property type="evidence" value="ECO:0007669"/>
    <property type="project" value="InterPro"/>
</dbReference>
<dbReference type="GO" id="GO:0030130">
    <property type="term" value="C:clathrin coat of trans-Golgi network vesicle"/>
    <property type="evidence" value="ECO:0007669"/>
    <property type="project" value="InterPro"/>
</dbReference>
<dbReference type="InterPro" id="IPR016025">
    <property type="entry name" value="Clathrin_H-chain_N"/>
</dbReference>
<dbReference type="GO" id="GO:0005198">
    <property type="term" value="F:structural molecule activity"/>
    <property type="evidence" value="ECO:0007669"/>
    <property type="project" value="InterPro"/>
</dbReference>
<dbReference type="GO" id="GO:0030132">
    <property type="term" value="C:clathrin coat of coated pit"/>
    <property type="evidence" value="ECO:0007669"/>
    <property type="project" value="InterPro"/>
</dbReference>